<keyword evidence="1 3" id="KW-0479">Metal-binding</keyword>
<keyword evidence="6" id="KW-1185">Reference proteome</keyword>
<evidence type="ECO:0000313" key="6">
    <source>
        <dbReference type="Proteomes" id="UP001432027"/>
    </source>
</evidence>
<dbReference type="InterPro" id="IPR013083">
    <property type="entry name" value="Znf_RING/FYVE/PHD"/>
</dbReference>
<reference evidence="5" key="1">
    <citation type="submission" date="2023-10" db="EMBL/GenBank/DDBJ databases">
        <title>Genome assembly of Pristionchus species.</title>
        <authorList>
            <person name="Yoshida K."/>
            <person name="Sommer R.J."/>
        </authorList>
    </citation>
    <scope>NUCLEOTIDE SEQUENCE</scope>
    <source>
        <strain evidence="5">RS0144</strain>
    </source>
</reference>
<protein>
    <recommendedName>
        <fullName evidence="4">RING-type domain-containing protein</fullName>
    </recommendedName>
</protein>
<evidence type="ECO:0000313" key="5">
    <source>
        <dbReference type="EMBL" id="GMS88759.1"/>
    </source>
</evidence>
<feature type="non-terminal residue" evidence="5">
    <location>
        <position position="1"/>
    </location>
</feature>
<dbReference type="PROSITE" id="PS50089">
    <property type="entry name" value="ZF_RING_2"/>
    <property type="match status" value="1"/>
</dbReference>
<keyword evidence="1 3" id="KW-0863">Zinc-finger</keyword>
<evidence type="ECO:0000256" key="2">
    <source>
        <dbReference type="ARBA" id="ARBA00022833"/>
    </source>
</evidence>
<sequence>SKHLLHFSKILFNAIQSEKTEEDIESIIYDRNVDLNICQTFSLNIEHHLTMQIRIDRTESPTAEYDATAAADAASTISEDSIVCCICFDAISEKKRSVKFDCCSHIFHHFCATSWFVSLQLRSMREGSEVPTTCCTCRAIVSEMIGEDELMIPITYPFEEGMTEVPF</sequence>
<feature type="domain" description="RING-type" evidence="4">
    <location>
        <begin position="84"/>
        <end position="138"/>
    </location>
</feature>
<name>A0AAV5T0L9_9BILA</name>
<feature type="non-terminal residue" evidence="5">
    <location>
        <position position="167"/>
    </location>
</feature>
<dbReference type="Proteomes" id="UP001432027">
    <property type="component" value="Unassembled WGS sequence"/>
</dbReference>
<evidence type="ECO:0000256" key="3">
    <source>
        <dbReference type="PROSITE-ProRule" id="PRU00175"/>
    </source>
</evidence>
<dbReference type="GO" id="GO:0008270">
    <property type="term" value="F:zinc ion binding"/>
    <property type="evidence" value="ECO:0007669"/>
    <property type="project" value="UniProtKB-KW"/>
</dbReference>
<dbReference type="SUPFAM" id="SSF57850">
    <property type="entry name" value="RING/U-box"/>
    <property type="match status" value="1"/>
</dbReference>
<organism evidence="5 6">
    <name type="scientific">Pristionchus entomophagus</name>
    <dbReference type="NCBI Taxonomy" id="358040"/>
    <lineage>
        <taxon>Eukaryota</taxon>
        <taxon>Metazoa</taxon>
        <taxon>Ecdysozoa</taxon>
        <taxon>Nematoda</taxon>
        <taxon>Chromadorea</taxon>
        <taxon>Rhabditida</taxon>
        <taxon>Rhabditina</taxon>
        <taxon>Diplogasteromorpha</taxon>
        <taxon>Diplogasteroidea</taxon>
        <taxon>Neodiplogasteridae</taxon>
        <taxon>Pristionchus</taxon>
    </lineage>
</organism>
<evidence type="ECO:0000259" key="4">
    <source>
        <dbReference type="PROSITE" id="PS50089"/>
    </source>
</evidence>
<comment type="caution">
    <text evidence="5">The sequence shown here is derived from an EMBL/GenBank/DDBJ whole genome shotgun (WGS) entry which is preliminary data.</text>
</comment>
<evidence type="ECO:0000256" key="1">
    <source>
        <dbReference type="ARBA" id="ARBA00022771"/>
    </source>
</evidence>
<gene>
    <name evidence="5" type="ORF">PENTCL1PPCAC_10934</name>
</gene>
<dbReference type="InterPro" id="IPR001841">
    <property type="entry name" value="Znf_RING"/>
</dbReference>
<proteinExistence type="predicted"/>
<dbReference type="EMBL" id="BTSX01000003">
    <property type="protein sequence ID" value="GMS88759.1"/>
    <property type="molecule type" value="Genomic_DNA"/>
</dbReference>
<dbReference type="Gene3D" id="3.30.40.10">
    <property type="entry name" value="Zinc/RING finger domain, C3HC4 (zinc finger)"/>
    <property type="match status" value="1"/>
</dbReference>
<keyword evidence="2" id="KW-0862">Zinc</keyword>
<dbReference type="AlphaFoldDB" id="A0AAV5T0L9"/>
<accession>A0AAV5T0L9</accession>